<keyword evidence="1" id="KW-0732">Signal</keyword>
<comment type="caution">
    <text evidence="2">The sequence shown here is derived from an EMBL/GenBank/DDBJ whole genome shotgun (WGS) entry which is preliminary data.</text>
</comment>
<feature type="signal peptide" evidence="1">
    <location>
        <begin position="1"/>
        <end position="18"/>
    </location>
</feature>
<dbReference type="GO" id="GO:0043165">
    <property type="term" value="P:Gram-negative-bacterium-type cell outer membrane assembly"/>
    <property type="evidence" value="ECO:0007669"/>
    <property type="project" value="InterPro"/>
</dbReference>
<sequence length="644" mass="74986">MRRSVLTFLFLLTLPAFGGEVPVVITAKEVKGNVNTSVKAHGRVVVKYKDVTIEGDKGLYDRKRETIRVWGNVVIKEGDTELHCKNLIYNLNTKEALLENVEGWLSRGERLKAERIKRVSEKEWIAYDGEYTPCSHKCPDWSVSAKKFKILLGESFAGKWVAFRVKEIPILISPYLSGPIKRERKSGFLFPRFGYISKDGFIYKQPFYLVLGRSADLTLTYEKRTIDGEGKQAELRYVLGEKNRGDLTYYQLNKSDRKDWKFNLNHTYKPSDYAYGSAKAEIVSSREYYKSSSNLDTVEQSQVYTKSDVTVSKLWEHTVLNANAVYLRYLDGSADTIYQRLPSLSIYLLDSPIPKTPFTFNLFSRATYFYRKAGGSSYRVNLEPSLKLSKQIGRVKNTSELTYMYTYYQFGNSRELWRFKNSTKVNRFYPLGSYAISVNPELTFNYVESKNQESFPLYDITDRIRGERRLSPAVELYLYGKGKRLARISAQTDYLLNGSKWKELKGDFEITPTYWLTLRETADVSPQRGGLKFLNSYAQVNLSRINLWINHYNGKEMDIQYLKWGFKLPLSPFLNFNYIQRYDLKNSTDRERKYSFTMNRGCWNGEISYRWIKNYDSTIDYQIVLTINLVKLGSYGYKFTGKKE</sequence>
<dbReference type="InterPro" id="IPR050218">
    <property type="entry name" value="LptD"/>
</dbReference>
<name>A0A420W6I7_9BACT</name>
<gene>
    <name evidence="2" type="ORF">C7457_1137</name>
</gene>
<dbReference type="RefSeq" id="WP_121170943.1">
    <property type="nucleotide sequence ID" value="NZ_RBIE01000002.1"/>
</dbReference>
<accession>A0A420W6I7</accession>
<dbReference type="GO" id="GO:1990351">
    <property type="term" value="C:transporter complex"/>
    <property type="evidence" value="ECO:0007669"/>
    <property type="project" value="TreeGrafter"/>
</dbReference>
<evidence type="ECO:0000256" key="1">
    <source>
        <dbReference type="SAM" id="SignalP"/>
    </source>
</evidence>
<dbReference type="GO" id="GO:0015920">
    <property type="term" value="P:lipopolysaccharide transport"/>
    <property type="evidence" value="ECO:0007669"/>
    <property type="project" value="InterPro"/>
</dbReference>
<organism evidence="2 3">
    <name type="scientific">Thermovibrio guaymasensis</name>
    <dbReference type="NCBI Taxonomy" id="240167"/>
    <lineage>
        <taxon>Bacteria</taxon>
        <taxon>Pseudomonadati</taxon>
        <taxon>Aquificota</taxon>
        <taxon>Aquificia</taxon>
        <taxon>Desulfurobacteriales</taxon>
        <taxon>Desulfurobacteriaceae</taxon>
        <taxon>Thermovibrio</taxon>
    </lineage>
</organism>
<dbReference type="GO" id="GO:0009279">
    <property type="term" value="C:cell outer membrane"/>
    <property type="evidence" value="ECO:0007669"/>
    <property type="project" value="InterPro"/>
</dbReference>
<dbReference type="AlphaFoldDB" id="A0A420W6I7"/>
<dbReference type="Gene3D" id="2.60.450.10">
    <property type="entry name" value="Lipopolysaccharide (LPS) transport protein A like domain"/>
    <property type="match status" value="1"/>
</dbReference>
<dbReference type="EMBL" id="RBIE01000002">
    <property type="protein sequence ID" value="RKQ61695.1"/>
    <property type="molecule type" value="Genomic_DNA"/>
</dbReference>
<evidence type="ECO:0000313" key="2">
    <source>
        <dbReference type="EMBL" id="RKQ61695.1"/>
    </source>
</evidence>
<dbReference type="OrthoDB" id="9760225at2"/>
<dbReference type="Proteomes" id="UP000280881">
    <property type="component" value="Unassembled WGS sequence"/>
</dbReference>
<proteinExistence type="inferred from homology"/>
<keyword evidence="3" id="KW-1185">Reference proteome</keyword>
<evidence type="ECO:0000313" key="3">
    <source>
        <dbReference type="Proteomes" id="UP000280881"/>
    </source>
</evidence>
<dbReference type="HAMAP" id="MF_01411">
    <property type="entry name" value="LPS_assembly_LptD"/>
    <property type="match status" value="1"/>
</dbReference>
<dbReference type="PANTHER" id="PTHR30189">
    <property type="entry name" value="LPS-ASSEMBLY PROTEIN"/>
    <property type="match status" value="1"/>
</dbReference>
<dbReference type="InterPro" id="IPR020889">
    <property type="entry name" value="LipoPS_assembly_LptD"/>
</dbReference>
<dbReference type="PANTHER" id="PTHR30189:SF1">
    <property type="entry name" value="LPS-ASSEMBLY PROTEIN LPTD"/>
    <property type="match status" value="1"/>
</dbReference>
<protein>
    <submittedName>
        <fullName evidence="2">LPS-assembly protein</fullName>
    </submittedName>
</protein>
<reference evidence="2 3" key="1">
    <citation type="submission" date="2018-10" db="EMBL/GenBank/DDBJ databases">
        <title>Genomic Encyclopedia of Type Strains, Phase IV (KMG-IV): sequencing the most valuable type-strain genomes for metagenomic binning, comparative biology and taxonomic classification.</title>
        <authorList>
            <person name="Goeker M."/>
        </authorList>
    </citation>
    <scope>NUCLEOTIDE SEQUENCE [LARGE SCALE GENOMIC DNA]</scope>
    <source>
        <strain evidence="2 3">DSM 15521</strain>
    </source>
</reference>
<feature type="chain" id="PRO_5019418578" evidence="1">
    <location>
        <begin position="19"/>
        <end position="644"/>
    </location>
</feature>